<dbReference type="InterPro" id="IPR001841">
    <property type="entry name" value="Znf_RING"/>
</dbReference>
<comment type="caution">
    <text evidence="17">The sequence shown here is derived from an EMBL/GenBank/DDBJ whole genome shotgun (WGS) entry which is preliminary data.</text>
</comment>
<feature type="non-terminal residue" evidence="17">
    <location>
        <position position="1"/>
    </location>
</feature>
<evidence type="ECO:0000313" key="18">
    <source>
        <dbReference type="Proteomes" id="UP000324897"/>
    </source>
</evidence>
<keyword evidence="5" id="KW-0808">Transferase</keyword>
<evidence type="ECO:0000256" key="14">
    <source>
        <dbReference type="SAM" id="MobiDB-lite"/>
    </source>
</evidence>
<dbReference type="GO" id="GO:0016567">
    <property type="term" value="P:protein ubiquitination"/>
    <property type="evidence" value="ECO:0007669"/>
    <property type="project" value="UniProtKB-UniPathway"/>
</dbReference>
<evidence type="ECO:0000256" key="10">
    <source>
        <dbReference type="ARBA" id="ARBA00022833"/>
    </source>
</evidence>
<evidence type="ECO:0000256" key="12">
    <source>
        <dbReference type="ARBA" id="ARBA00023136"/>
    </source>
</evidence>
<evidence type="ECO:0000256" key="5">
    <source>
        <dbReference type="ARBA" id="ARBA00022679"/>
    </source>
</evidence>
<dbReference type="PROSITE" id="PS50089">
    <property type="entry name" value="ZF_RING_2"/>
    <property type="match status" value="1"/>
</dbReference>
<dbReference type="Proteomes" id="UP000324897">
    <property type="component" value="Chromosome 2"/>
</dbReference>
<dbReference type="AlphaFoldDB" id="A0A5J9UKF6"/>
<dbReference type="GO" id="GO:0016020">
    <property type="term" value="C:membrane"/>
    <property type="evidence" value="ECO:0007669"/>
    <property type="project" value="UniProtKB-SubCell"/>
</dbReference>
<keyword evidence="10" id="KW-0862">Zinc</keyword>
<comment type="pathway">
    <text evidence="3">Protein modification; protein ubiquitination.</text>
</comment>
<keyword evidence="7" id="KW-0479">Metal-binding</keyword>
<evidence type="ECO:0000256" key="13">
    <source>
        <dbReference type="PROSITE-ProRule" id="PRU00175"/>
    </source>
</evidence>
<protein>
    <recommendedName>
        <fullName evidence="4">RING-type E3 ubiquitin transferase</fullName>
        <ecNumber evidence="4">2.3.2.27</ecNumber>
    </recommendedName>
</protein>
<evidence type="ECO:0000256" key="9">
    <source>
        <dbReference type="ARBA" id="ARBA00022786"/>
    </source>
</evidence>
<keyword evidence="11 15" id="KW-1133">Transmembrane helix</keyword>
<evidence type="ECO:0000256" key="15">
    <source>
        <dbReference type="SAM" id="Phobius"/>
    </source>
</evidence>
<dbReference type="Gramene" id="TVU24283">
    <property type="protein sequence ID" value="TVU24283"/>
    <property type="gene ID" value="EJB05_26705"/>
</dbReference>
<dbReference type="SUPFAM" id="SSF57850">
    <property type="entry name" value="RING/U-box"/>
    <property type="match status" value="1"/>
</dbReference>
<keyword evidence="9" id="KW-0833">Ubl conjugation pathway</keyword>
<keyword evidence="18" id="KW-1185">Reference proteome</keyword>
<evidence type="ECO:0000256" key="7">
    <source>
        <dbReference type="ARBA" id="ARBA00022723"/>
    </source>
</evidence>
<keyword evidence="6 15" id="KW-0812">Transmembrane</keyword>
<dbReference type="GO" id="GO:0061630">
    <property type="term" value="F:ubiquitin protein ligase activity"/>
    <property type="evidence" value="ECO:0007669"/>
    <property type="project" value="UniProtKB-EC"/>
</dbReference>
<sequence length="475" mass="50607">MPPPEKQLPRPKPKPPKPKPKPKTGPKPMPAKPWPEPTRDSTPGGAVPFLQQPFACETYRLCPPPPAPPATVHLRSGRLPTPLIALSASLLAVSALLLLALLVYRLVLRRRRQNAPPQQHEAPQLDDDDEESVLGVAAVAWELGGEEEVDSGDGDGGVHHVWYIQTKGLDERAIAAIAAVVYDGAKMKKHSGGGGVDGDGGCAVCLAEFRDGETLRLLPRCGHAFHRGCIDTWLRAHVNCPLCRAPVQVAAGAAAAKGGAMATVATRPRGGGEAEANLGAVGGVRTEEEEQRGGGPPDRAVRRAASMVALPRRAWPDLSLRWPAASSSGREEEMTGLGKIRRLLKLSDAPVVAGVGRSVSFGAAGSCQRLPTRSGPSTAAGVNGDEIELSRISGFNSVVRIRKQRERRCLGSECCNQEIFSARNSTLIPEWIGSIFQLVKKREMGSVATLFNENKPSIASTWSLVGFAYILISLL</sequence>
<name>A0A5J9UKF6_9POAL</name>
<evidence type="ECO:0000256" key="4">
    <source>
        <dbReference type="ARBA" id="ARBA00012483"/>
    </source>
</evidence>
<evidence type="ECO:0000256" key="8">
    <source>
        <dbReference type="ARBA" id="ARBA00022771"/>
    </source>
</evidence>
<evidence type="ECO:0000313" key="17">
    <source>
        <dbReference type="EMBL" id="TVU24283.1"/>
    </source>
</evidence>
<gene>
    <name evidence="17" type="ORF">EJB05_26705</name>
</gene>
<feature type="compositionally biased region" description="Pro residues" evidence="14">
    <location>
        <begin position="25"/>
        <end position="36"/>
    </location>
</feature>
<proteinExistence type="predicted"/>
<dbReference type="SMART" id="SM01197">
    <property type="entry name" value="FANCL_C"/>
    <property type="match status" value="1"/>
</dbReference>
<organism evidence="17 18">
    <name type="scientific">Eragrostis curvula</name>
    <name type="common">weeping love grass</name>
    <dbReference type="NCBI Taxonomy" id="38414"/>
    <lineage>
        <taxon>Eukaryota</taxon>
        <taxon>Viridiplantae</taxon>
        <taxon>Streptophyta</taxon>
        <taxon>Embryophyta</taxon>
        <taxon>Tracheophyta</taxon>
        <taxon>Spermatophyta</taxon>
        <taxon>Magnoliopsida</taxon>
        <taxon>Liliopsida</taxon>
        <taxon>Poales</taxon>
        <taxon>Poaceae</taxon>
        <taxon>PACMAD clade</taxon>
        <taxon>Chloridoideae</taxon>
        <taxon>Eragrostideae</taxon>
        <taxon>Eragrostidinae</taxon>
        <taxon>Eragrostis</taxon>
    </lineage>
</organism>
<evidence type="ECO:0000256" key="1">
    <source>
        <dbReference type="ARBA" id="ARBA00000900"/>
    </source>
</evidence>
<evidence type="ECO:0000256" key="3">
    <source>
        <dbReference type="ARBA" id="ARBA00004906"/>
    </source>
</evidence>
<keyword evidence="8 13" id="KW-0863">Zinc-finger</keyword>
<accession>A0A5J9UKF6</accession>
<dbReference type="Gene3D" id="3.30.40.10">
    <property type="entry name" value="Zinc/RING finger domain, C3HC4 (zinc finger)"/>
    <property type="match status" value="1"/>
</dbReference>
<dbReference type="EC" id="2.3.2.27" evidence="4"/>
<dbReference type="SMART" id="SM00184">
    <property type="entry name" value="RING"/>
    <property type="match status" value="1"/>
</dbReference>
<dbReference type="InterPro" id="IPR013083">
    <property type="entry name" value="Znf_RING/FYVE/PHD"/>
</dbReference>
<dbReference type="UniPathway" id="UPA00143"/>
<evidence type="ECO:0000256" key="2">
    <source>
        <dbReference type="ARBA" id="ARBA00004167"/>
    </source>
</evidence>
<comment type="catalytic activity">
    <reaction evidence="1">
        <text>S-ubiquitinyl-[E2 ubiquitin-conjugating enzyme]-L-cysteine + [acceptor protein]-L-lysine = [E2 ubiquitin-conjugating enzyme]-L-cysteine + N(6)-ubiquitinyl-[acceptor protein]-L-lysine.</text>
        <dbReference type="EC" id="2.3.2.27"/>
    </reaction>
</comment>
<dbReference type="PANTHER" id="PTHR46913:SF19">
    <property type="entry name" value="RING-TYPE E3 UBIQUITIN TRANSFERASE"/>
    <property type="match status" value="1"/>
</dbReference>
<evidence type="ECO:0000259" key="16">
    <source>
        <dbReference type="PROSITE" id="PS50089"/>
    </source>
</evidence>
<feature type="region of interest" description="Disordered" evidence="14">
    <location>
        <begin position="1"/>
        <end position="48"/>
    </location>
</feature>
<reference evidence="17 18" key="1">
    <citation type="journal article" date="2019" name="Sci. Rep.">
        <title>A high-quality genome of Eragrostis curvula grass provides insights into Poaceae evolution and supports new strategies to enhance forage quality.</title>
        <authorList>
            <person name="Carballo J."/>
            <person name="Santos B.A.C.M."/>
            <person name="Zappacosta D."/>
            <person name="Garbus I."/>
            <person name="Selva J.P."/>
            <person name="Gallo C.A."/>
            <person name="Diaz A."/>
            <person name="Albertini E."/>
            <person name="Caccamo M."/>
            <person name="Echenique V."/>
        </authorList>
    </citation>
    <scope>NUCLEOTIDE SEQUENCE [LARGE SCALE GENOMIC DNA]</scope>
    <source>
        <strain evidence="18">cv. Victoria</strain>
        <tissue evidence="17">Leaf</tissue>
    </source>
</reference>
<feature type="compositionally biased region" description="Basic residues" evidence="14">
    <location>
        <begin position="9"/>
        <end position="24"/>
    </location>
</feature>
<dbReference type="EMBL" id="RWGY01000013">
    <property type="protein sequence ID" value="TVU24283.1"/>
    <property type="molecule type" value="Genomic_DNA"/>
</dbReference>
<feature type="transmembrane region" description="Helical" evidence="15">
    <location>
        <begin position="83"/>
        <end position="104"/>
    </location>
</feature>
<comment type="subcellular location">
    <subcellularLocation>
        <location evidence="2">Membrane</location>
        <topology evidence="2">Single-pass membrane protein</topology>
    </subcellularLocation>
</comment>
<dbReference type="OrthoDB" id="9984778at2759"/>
<dbReference type="InterPro" id="IPR044600">
    <property type="entry name" value="ATL1/ATL16-like"/>
</dbReference>
<feature type="domain" description="RING-type" evidence="16">
    <location>
        <begin position="202"/>
        <end position="244"/>
    </location>
</feature>
<dbReference type="FunFam" id="3.30.40.10:FF:000187">
    <property type="entry name" value="E3 ubiquitin-protein ligase ATL6"/>
    <property type="match status" value="1"/>
</dbReference>
<keyword evidence="12 15" id="KW-0472">Membrane</keyword>
<dbReference type="Pfam" id="PF13639">
    <property type="entry name" value="zf-RING_2"/>
    <property type="match status" value="1"/>
</dbReference>
<dbReference type="PANTHER" id="PTHR46913">
    <property type="entry name" value="RING-H2 FINGER PROTEIN ATL16"/>
    <property type="match status" value="1"/>
</dbReference>
<evidence type="ECO:0000256" key="11">
    <source>
        <dbReference type="ARBA" id="ARBA00022989"/>
    </source>
</evidence>
<dbReference type="GO" id="GO:0008270">
    <property type="term" value="F:zinc ion binding"/>
    <property type="evidence" value="ECO:0007669"/>
    <property type="project" value="UniProtKB-KW"/>
</dbReference>
<evidence type="ECO:0000256" key="6">
    <source>
        <dbReference type="ARBA" id="ARBA00022692"/>
    </source>
</evidence>
<dbReference type="CDD" id="cd16461">
    <property type="entry name" value="RING-H2_EL5-like"/>
    <property type="match status" value="1"/>
</dbReference>